<keyword evidence="3 5" id="KW-0378">Hydrolase</keyword>
<dbReference type="AlphaFoldDB" id="A0A2M9Z735"/>
<reference evidence="8 9" key="1">
    <citation type="submission" date="2017-07" db="EMBL/GenBank/DDBJ databases">
        <title>Leptospira spp. isolated from tropical soils.</title>
        <authorList>
            <person name="Thibeaux R."/>
            <person name="Iraola G."/>
            <person name="Ferres I."/>
            <person name="Bierque E."/>
            <person name="Girault D."/>
            <person name="Soupe-Gilbert M.-E."/>
            <person name="Picardeau M."/>
            <person name="Goarant C."/>
        </authorList>
    </citation>
    <scope>NUCLEOTIDE SEQUENCE [LARGE SCALE GENOMIC DNA]</scope>
    <source>
        <strain evidence="8 9">FH2-C-A2</strain>
    </source>
</reference>
<dbReference type="GO" id="GO:0006508">
    <property type="term" value="P:proteolysis"/>
    <property type="evidence" value="ECO:0007669"/>
    <property type="project" value="UniProtKB-KW"/>
</dbReference>
<feature type="active site" description="Charge relay system" evidence="5">
    <location>
        <position position="354"/>
    </location>
</feature>
<protein>
    <recommendedName>
        <fullName evidence="7">Peptidase S8/S53 domain-containing protein</fullName>
    </recommendedName>
</protein>
<evidence type="ECO:0000256" key="3">
    <source>
        <dbReference type="ARBA" id="ARBA00022801"/>
    </source>
</evidence>
<dbReference type="GO" id="GO:0004252">
    <property type="term" value="F:serine-type endopeptidase activity"/>
    <property type="evidence" value="ECO:0007669"/>
    <property type="project" value="UniProtKB-UniRule"/>
</dbReference>
<dbReference type="EMBL" id="NPDT01000011">
    <property type="protein sequence ID" value="PJZ64236.1"/>
    <property type="molecule type" value="Genomic_DNA"/>
</dbReference>
<dbReference type="PANTHER" id="PTHR43806">
    <property type="entry name" value="PEPTIDASE S8"/>
    <property type="match status" value="1"/>
</dbReference>
<dbReference type="InterPro" id="IPR013783">
    <property type="entry name" value="Ig-like_fold"/>
</dbReference>
<dbReference type="PANTHER" id="PTHR43806:SF11">
    <property type="entry name" value="CEREVISIN-RELATED"/>
    <property type="match status" value="1"/>
</dbReference>
<evidence type="ECO:0000256" key="5">
    <source>
        <dbReference type="PROSITE-ProRule" id="PRU01240"/>
    </source>
</evidence>
<evidence type="ECO:0000256" key="1">
    <source>
        <dbReference type="ARBA" id="ARBA00011073"/>
    </source>
</evidence>
<evidence type="ECO:0000256" key="6">
    <source>
        <dbReference type="RuleBase" id="RU003355"/>
    </source>
</evidence>
<dbReference type="PROSITE" id="PS00137">
    <property type="entry name" value="SUBTILASE_HIS"/>
    <property type="match status" value="1"/>
</dbReference>
<keyword evidence="4 5" id="KW-0720">Serine protease</keyword>
<evidence type="ECO:0000313" key="9">
    <source>
        <dbReference type="Proteomes" id="UP000231912"/>
    </source>
</evidence>
<dbReference type="Gene3D" id="2.60.40.10">
    <property type="entry name" value="Immunoglobulins"/>
    <property type="match status" value="1"/>
</dbReference>
<evidence type="ECO:0000313" key="8">
    <source>
        <dbReference type="EMBL" id="PJZ64236.1"/>
    </source>
</evidence>
<dbReference type="InterPro" id="IPR015500">
    <property type="entry name" value="Peptidase_S8_subtilisin-rel"/>
</dbReference>
<comment type="similarity">
    <text evidence="1 5 6">Belongs to the peptidase S8 family.</text>
</comment>
<evidence type="ECO:0000256" key="2">
    <source>
        <dbReference type="ARBA" id="ARBA00022670"/>
    </source>
</evidence>
<dbReference type="PROSITE" id="PS51892">
    <property type="entry name" value="SUBTILASE"/>
    <property type="match status" value="1"/>
</dbReference>
<evidence type="ECO:0000259" key="7">
    <source>
        <dbReference type="Pfam" id="PF00082"/>
    </source>
</evidence>
<sequence length="755" mass="82062">MRKFTLILLFVLSQCNPTDKMDLSSFLPSFNTVGGTPNPTAAAAITEKIISGDYKIQGAEEEIPFFQIRSYLRSSNLYDNWNSVVGFEATDIQTIQITISEIRLLGKNGESTDNLLSEAKSLNLLELSEEFPALTEKIAYPEFSVDRIQIQIQLQSSFLASSSTQIPIWTESITNIYPLEFKSVRGLLGEVNLEFILDNLTYNSLKTRFEIGSRYLSVNQSQALPFQLGTAFFKLKAEETTSEAEAFLEKYELIQIFPAYSDIPEDKSITSNQVGLDRIYIATFPKTIDILEVVFGLSRLASVEWATVDQKSQGSLTPNDTYYSYQSSYLNSISAPTGWNYSTGSSSVTIAIVDTGIDDTHPDLNGRIVQNRSFYSKTCYHWGIVPYLCLDSTSDSRPRYPTYNTNFHGTHVAGIAGASGNNGAGVAGISWNNPILSINTFQPIDGSLLTTQLALAQGIIEATNKGAKIINMSLGGPGYSYCQWTIASFCIASTFSYQLTADAVDYAYKNGVTLVAAAGNDGVRRYPYPGTPSQPGNYPSSFSQVISVGNLGWPYDSKAISSNFGKVDIAAPGSSIFSTLPGGSYGYASGTSMAAPVISGFAGLILSMDPSQHPTRVLDDMCSHTTALTDVSDPQLNKDYYGCGRANIGASLQSKYSAPPRPSIVMNCGIPGKSYCVAGRHFLPWSYQFVVTSGTAPYTWSATGKLPTFSTLNPNTGVIGGAATWWWGPGWTFNVTVTDANGMKDTKTVYFQSSL</sequence>
<proteinExistence type="inferred from homology"/>
<dbReference type="InterPro" id="IPR023827">
    <property type="entry name" value="Peptidase_S8_Asp-AS"/>
</dbReference>
<accession>A0A2M9Z735</accession>
<dbReference type="PROSITE" id="PS00136">
    <property type="entry name" value="SUBTILASE_ASP"/>
    <property type="match status" value="1"/>
</dbReference>
<dbReference type="InterPro" id="IPR050131">
    <property type="entry name" value="Peptidase_S8_subtilisin-like"/>
</dbReference>
<name>A0A2M9Z735_9LEPT</name>
<dbReference type="Pfam" id="PF00082">
    <property type="entry name" value="Peptidase_S8"/>
    <property type="match status" value="1"/>
</dbReference>
<dbReference type="InterPro" id="IPR036852">
    <property type="entry name" value="Peptidase_S8/S53_dom_sf"/>
</dbReference>
<dbReference type="InterPro" id="IPR000209">
    <property type="entry name" value="Peptidase_S8/S53_dom"/>
</dbReference>
<gene>
    <name evidence="8" type="ORF">CH371_19160</name>
</gene>
<dbReference type="SUPFAM" id="SSF52743">
    <property type="entry name" value="Subtilisin-like"/>
    <property type="match status" value="1"/>
</dbReference>
<evidence type="ECO:0000256" key="4">
    <source>
        <dbReference type="ARBA" id="ARBA00022825"/>
    </source>
</evidence>
<organism evidence="8 9">
    <name type="scientific">Leptospira wolffii</name>
    <dbReference type="NCBI Taxonomy" id="409998"/>
    <lineage>
        <taxon>Bacteria</taxon>
        <taxon>Pseudomonadati</taxon>
        <taxon>Spirochaetota</taxon>
        <taxon>Spirochaetia</taxon>
        <taxon>Leptospirales</taxon>
        <taxon>Leptospiraceae</taxon>
        <taxon>Leptospira</taxon>
    </lineage>
</organism>
<feature type="active site" description="Charge relay system" evidence="5">
    <location>
        <position position="408"/>
    </location>
</feature>
<dbReference type="PROSITE" id="PS00138">
    <property type="entry name" value="SUBTILASE_SER"/>
    <property type="match status" value="1"/>
</dbReference>
<keyword evidence="2 5" id="KW-0645">Protease</keyword>
<dbReference type="Gene3D" id="3.40.50.200">
    <property type="entry name" value="Peptidase S8/S53 domain"/>
    <property type="match status" value="1"/>
</dbReference>
<dbReference type="RefSeq" id="WP_100760292.1">
    <property type="nucleotide sequence ID" value="NZ_NPDT01000011.1"/>
</dbReference>
<feature type="active site" description="Charge relay system" evidence="5">
    <location>
        <position position="592"/>
    </location>
</feature>
<comment type="caution">
    <text evidence="8">The sequence shown here is derived from an EMBL/GenBank/DDBJ whole genome shotgun (WGS) entry which is preliminary data.</text>
</comment>
<dbReference type="Proteomes" id="UP000231912">
    <property type="component" value="Unassembled WGS sequence"/>
</dbReference>
<dbReference type="InterPro" id="IPR023828">
    <property type="entry name" value="Peptidase_S8_Ser-AS"/>
</dbReference>
<dbReference type="InterPro" id="IPR022398">
    <property type="entry name" value="Peptidase_S8_His-AS"/>
</dbReference>
<feature type="domain" description="Peptidase S8/S53" evidence="7">
    <location>
        <begin position="346"/>
        <end position="633"/>
    </location>
</feature>
<dbReference type="PRINTS" id="PR00723">
    <property type="entry name" value="SUBTILISIN"/>
</dbReference>
<dbReference type="Pfam" id="PF05345">
    <property type="entry name" value="He_PIG"/>
    <property type="match status" value="1"/>
</dbReference>